<keyword evidence="4 6" id="KW-0547">Nucleotide-binding</keyword>
<comment type="catalytic activity">
    <reaction evidence="1 6 7">
        <text>adenosine 5'-phosphosulfate + ATP = 3'-phosphoadenylyl sulfate + ADP + H(+)</text>
        <dbReference type="Rhea" id="RHEA:24152"/>
        <dbReference type="ChEBI" id="CHEBI:15378"/>
        <dbReference type="ChEBI" id="CHEBI:30616"/>
        <dbReference type="ChEBI" id="CHEBI:58243"/>
        <dbReference type="ChEBI" id="CHEBI:58339"/>
        <dbReference type="ChEBI" id="CHEBI:456216"/>
        <dbReference type="EC" id="2.7.1.25"/>
    </reaction>
</comment>
<feature type="domain" description="APS kinase" evidence="8">
    <location>
        <begin position="6"/>
        <end position="155"/>
    </location>
</feature>
<evidence type="ECO:0000313" key="9">
    <source>
        <dbReference type="EMBL" id="URN95746.1"/>
    </source>
</evidence>
<dbReference type="Proteomes" id="UP001056756">
    <property type="component" value="Chromosome"/>
</dbReference>
<dbReference type="KEGG" id="plig:NAG76_05740"/>
<keyword evidence="3 6" id="KW-0808">Transferase</keyword>
<keyword evidence="5 6" id="KW-0067">ATP-binding</keyword>
<keyword evidence="6 7" id="KW-0418">Kinase</keyword>
<organism evidence="9 10">
    <name type="scientific">Candidatus Pristimantibacillus lignocellulolyticus</name>
    <dbReference type="NCBI Taxonomy" id="2994561"/>
    <lineage>
        <taxon>Bacteria</taxon>
        <taxon>Bacillati</taxon>
        <taxon>Bacillota</taxon>
        <taxon>Bacilli</taxon>
        <taxon>Bacillales</taxon>
        <taxon>Paenibacillaceae</taxon>
        <taxon>Candidatus Pristimantibacillus</taxon>
    </lineage>
</organism>
<protein>
    <recommendedName>
        <fullName evidence="2 6">Adenylyl-sulfate kinase</fullName>
        <ecNumber evidence="2 6">2.7.1.25</ecNumber>
    </recommendedName>
    <alternativeName>
        <fullName evidence="6">APS kinase</fullName>
    </alternativeName>
    <alternativeName>
        <fullName evidence="6">ATP adenosine-5'-phosphosulfate 3'-phosphotransferase</fullName>
    </alternativeName>
    <alternativeName>
        <fullName evidence="6">Adenosine-5'-phosphosulfate kinase</fullName>
    </alternativeName>
</protein>
<comment type="caution">
    <text evidence="6">Lacks conserved residue(s) required for the propagation of feature annotation.</text>
</comment>
<evidence type="ECO:0000256" key="1">
    <source>
        <dbReference type="ARBA" id="ARBA00001823"/>
    </source>
</evidence>
<dbReference type="GO" id="GO:0010134">
    <property type="term" value="P:sulfate assimilation via adenylyl sulfate reduction"/>
    <property type="evidence" value="ECO:0007669"/>
    <property type="project" value="TreeGrafter"/>
</dbReference>
<dbReference type="Pfam" id="PF01583">
    <property type="entry name" value="APS_kinase"/>
    <property type="match status" value="1"/>
</dbReference>
<evidence type="ECO:0000256" key="6">
    <source>
        <dbReference type="HAMAP-Rule" id="MF_00065"/>
    </source>
</evidence>
<feature type="binding site" evidence="6">
    <location>
        <begin position="13"/>
        <end position="20"/>
    </location>
    <ligand>
        <name>ATP</name>
        <dbReference type="ChEBI" id="CHEBI:30616"/>
    </ligand>
</feature>
<dbReference type="GO" id="GO:0019379">
    <property type="term" value="P:sulfate assimilation, phosphoadenylyl sulfate reduction by phosphoadenylyl-sulfate reductase (thioredoxin)"/>
    <property type="evidence" value="ECO:0007669"/>
    <property type="project" value="TreeGrafter"/>
</dbReference>
<evidence type="ECO:0000256" key="4">
    <source>
        <dbReference type="ARBA" id="ARBA00022741"/>
    </source>
</evidence>
<dbReference type="EC" id="2.7.1.25" evidence="2 6"/>
<dbReference type="GO" id="GO:0005524">
    <property type="term" value="F:ATP binding"/>
    <property type="evidence" value="ECO:0007669"/>
    <property type="project" value="UniProtKB-UniRule"/>
</dbReference>
<dbReference type="InterPro" id="IPR050512">
    <property type="entry name" value="Sulf_AdTrans/APS_kinase"/>
</dbReference>
<dbReference type="GO" id="GO:0070814">
    <property type="term" value="P:hydrogen sulfide biosynthetic process"/>
    <property type="evidence" value="ECO:0007669"/>
    <property type="project" value="UniProtKB-UniRule"/>
</dbReference>
<evidence type="ECO:0000256" key="7">
    <source>
        <dbReference type="RuleBase" id="RU004347"/>
    </source>
</evidence>
<evidence type="ECO:0000313" key="10">
    <source>
        <dbReference type="Proteomes" id="UP001056756"/>
    </source>
</evidence>
<gene>
    <name evidence="6 9" type="primary">cysC</name>
    <name evidence="9" type="ORF">NAG76_05740</name>
</gene>
<dbReference type="NCBIfam" id="NF003013">
    <property type="entry name" value="PRK03846.1"/>
    <property type="match status" value="1"/>
</dbReference>
<dbReference type="HAMAP" id="MF_00065">
    <property type="entry name" value="Adenylyl_sulf_kinase"/>
    <property type="match status" value="1"/>
</dbReference>
<dbReference type="NCBIfam" id="TIGR00455">
    <property type="entry name" value="apsK"/>
    <property type="match status" value="1"/>
</dbReference>
<accession>A0A9J6ZHT2</accession>
<comment type="pathway">
    <text evidence="6 7">Sulfur metabolism; hydrogen sulfide biosynthesis; sulfite from sulfate: step 2/3.</text>
</comment>
<dbReference type="PANTHER" id="PTHR42700:SF1">
    <property type="entry name" value="SULFATE ADENYLYLTRANSFERASE"/>
    <property type="match status" value="1"/>
</dbReference>
<dbReference type="PANTHER" id="PTHR42700">
    <property type="entry name" value="SULFATE ADENYLYLTRANSFERASE"/>
    <property type="match status" value="1"/>
</dbReference>
<comment type="similarity">
    <text evidence="6 7">Belongs to the APS kinase family.</text>
</comment>
<comment type="function">
    <text evidence="6 7">Catalyzes the synthesis of activated sulfate.</text>
</comment>
<evidence type="ECO:0000256" key="3">
    <source>
        <dbReference type="ARBA" id="ARBA00022679"/>
    </source>
</evidence>
<dbReference type="GO" id="GO:0004020">
    <property type="term" value="F:adenylylsulfate kinase activity"/>
    <property type="evidence" value="ECO:0007669"/>
    <property type="project" value="UniProtKB-UniRule"/>
</dbReference>
<dbReference type="GO" id="GO:0005737">
    <property type="term" value="C:cytoplasm"/>
    <property type="evidence" value="ECO:0007669"/>
    <property type="project" value="TreeGrafter"/>
</dbReference>
<dbReference type="CDD" id="cd02027">
    <property type="entry name" value="APSK"/>
    <property type="match status" value="1"/>
</dbReference>
<dbReference type="InterPro" id="IPR059117">
    <property type="entry name" value="APS_kinase_dom"/>
</dbReference>
<evidence type="ECO:0000259" key="8">
    <source>
        <dbReference type="Pfam" id="PF01583"/>
    </source>
</evidence>
<dbReference type="EMBL" id="CP097899">
    <property type="protein sequence ID" value="URN95746.1"/>
    <property type="molecule type" value="Genomic_DNA"/>
</dbReference>
<dbReference type="Gene3D" id="3.40.50.300">
    <property type="entry name" value="P-loop containing nucleotide triphosphate hydrolases"/>
    <property type="match status" value="1"/>
</dbReference>
<proteinExistence type="inferred from homology"/>
<dbReference type="SUPFAM" id="SSF52540">
    <property type="entry name" value="P-loop containing nucleoside triphosphate hydrolases"/>
    <property type="match status" value="1"/>
</dbReference>
<sequence>MNTHKGGVIWFTGLPGSGKTTLANNVQHVLLQSNIRCVIIDGDDIRHKLNRDLGFSEEDRMENLRRAAEVTRMFIEAGIFVLAPFITPRESYRTMIRQHFQPEDYTELYVKCSLDTCIGRDPKGMYALALADQLPNFTGISAPYDSPVAPDLKLDTEQLALQQCVDRLTAYIRSKVKVKS</sequence>
<dbReference type="GO" id="GO:0004781">
    <property type="term" value="F:sulfate adenylyltransferase (ATP) activity"/>
    <property type="evidence" value="ECO:0007669"/>
    <property type="project" value="TreeGrafter"/>
</dbReference>
<evidence type="ECO:0000256" key="2">
    <source>
        <dbReference type="ARBA" id="ARBA00012121"/>
    </source>
</evidence>
<reference evidence="9" key="1">
    <citation type="submission" date="2022-05" db="EMBL/GenBank/DDBJ databases">
        <title>Novel bacterial taxa in a minimal lignocellulolytic consortium and its capacity to transform plastics disclosed by genome-resolved metagenomics.</title>
        <authorList>
            <person name="Rodriguez C.A.D."/>
            <person name="Diaz-Garcia L."/>
            <person name="Herrera K."/>
            <person name="Tarazona N.A."/>
            <person name="Sproer C."/>
            <person name="Overmann J."/>
            <person name="Jimenez D.J."/>
        </authorList>
    </citation>
    <scope>NUCLEOTIDE SEQUENCE</scope>
    <source>
        <strain evidence="9">MAG5</strain>
    </source>
</reference>
<dbReference type="InterPro" id="IPR002891">
    <property type="entry name" value="APS"/>
</dbReference>
<dbReference type="InterPro" id="IPR027417">
    <property type="entry name" value="P-loop_NTPase"/>
</dbReference>
<dbReference type="AlphaFoldDB" id="A0A9J6ZHT2"/>
<name>A0A9J6ZHT2_9BACL</name>
<keyword evidence="6" id="KW-0597">Phosphoprotein</keyword>
<evidence type="ECO:0000256" key="5">
    <source>
        <dbReference type="ARBA" id="ARBA00022840"/>
    </source>
</evidence>